<protein>
    <submittedName>
        <fullName evidence="1">Uncharacterized protein</fullName>
    </submittedName>
</protein>
<dbReference type="EMBL" id="MCFG01000304">
    <property type="protein sequence ID" value="ORX76350.1"/>
    <property type="molecule type" value="Genomic_DNA"/>
</dbReference>
<organism evidence="1 2">
    <name type="scientific">Anaeromyces robustus</name>
    <dbReference type="NCBI Taxonomy" id="1754192"/>
    <lineage>
        <taxon>Eukaryota</taxon>
        <taxon>Fungi</taxon>
        <taxon>Fungi incertae sedis</taxon>
        <taxon>Chytridiomycota</taxon>
        <taxon>Chytridiomycota incertae sedis</taxon>
        <taxon>Neocallimastigomycetes</taxon>
        <taxon>Neocallimastigales</taxon>
        <taxon>Neocallimastigaceae</taxon>
        <taxon>Anaeromyces</taxon>
    </lineage>
</organism>
<keyword evidence="2" id="KW-1185">Reference proteome</keyword>
<proteinExistence type="predicted"/>
<comment type="caution">
    <text evidence="1">The sequence shown here is derived from an EMBL/GenBank/DDBJ whole genome shotgun (WGS) entry which is preliminary data.</text>
</comment>
<accession>A0A1Y1WS32</accession>
<gene>
    <name evidence="1" type="ORF">BCR32DRAFT_284271</name>
</gene>
<reference evidence="1 2" key="1">
    <citation type="submission" date="2016-08" db="EMBL/GenBank/DDBJ databases">
        <title>A Parts List for Fungal Cellulosomes Revealed by Comparative Genomics.</title>
        <authorList>
            <consortium name="DOE Joint Genome Institute"/>
            <person name="Haitjema C.H."/>
            <person name="Gilmore S.P."/>
            <person name="Henske J.K."/>
            <person name="Solomon K.V."/>
            <person name="De Groot R."/>
            <person name="Kuo A."/>
            <person name="Mondo S.J."/>
            <person name="Salamov A.A."/>
            <person name="Labutti K."/>
            <person name="Zhao Z."/>
            <person name="Chiniquy J."/>
            <person name="Barry K."/>
            <person name="Brewer H.M."/>
            <person name="Purvine S.O."/>
            <person name="Wright A.T."/>
            <person name="Boxma B."/>
            <person name="Van Alen T."/>
            <person name="Hackstein J.H."/>
            <person name="Baker S.E."/>
            <person name="Grigoriev I.V."/>
            <person name="O'Malley M.A."/>
        </authorList>
    </citation>
    <scope>NUCLEOTIDE SEQUENCE [LARGE SCALE GENOMIC DNA]</scope>
    <source>
        <strain evidence="1 2">S4</strain>
    </source>
</reference>
<dbReference type="AlphaFoldDB" id="A0A1Y1WS32"/>
<reference evidence="1 2" key="2">
    <citation type="submission" date="2016-08" db="EMBL/GenBank/DDBJ databases">
        <title>Pervasive Adenine N6-methylation of Active Genes in Fungi.</title>
        <authorList>
            <consortium name="DOE Joint Genome Institute"/>
            <person name="Mondo S.J."/>
            <person name="Dannebaum R.O."/>
            <person name="Kuo R.C."/>
            <person name="Labutti K."/>
            <person name="Haridas S."/>
            <person name="Kuo A."/>
            <person name="Salamov A."/>
            <person name="Ahrendt S.R."/>
            <person name="Lipzen A."/>
            <person name="Sullivan W."/>
            <person name="Andreopoulos W.B."/>
            <person name="Clum A."/>
            <person name="Lindquist E."/>
            <person name="Daum C."/>
            <person name="Ramamoorthy G.K."/>
            <person name="Gryganskyi A."/>
            <person name="Culley D."/>
            <person name="Magnuson J.K."/>
            <person name="James T.Y."/>
            <person name="O'Malley M.A."/>
            <person name="Stajich J.E."/>
            <person name="Spatafora J.W."/>
            <person name="Visel A."/>
            <person name="Grigoriev I.V."/>
        </authorList>
    </citation>
    <scope>NUCLEOTIDE SEQUENCE [LARGE SCALE GENOMIC DNA]</scope>
    <source>
        <strain evidence="1 2">S4</strain>
    </source>
</reference>
<evidence type="ECO:0000313" key="1">
    <source>
        <dbReference type="EMBL" id="ORX76350.1"/>
    </source>
</evidence>
<evidence type="ECO:0000313" key="2">
    <source>
        <dbReference type="Proteomes" id="UP000193944"/>
    </source>
</evidence>
<dbReference type="Proteomes" id="UP000193944">
    <property type="component" value="Unassembled WGS sequence"/>
</dbReference>
<sequence>MFIKKLKEISRDENEIARQMCEHEECRRGETTWVKCCERHINLILFEHYHTNVGVCLVDTKTDRACDIYQSNRIMGVWTNACKYVHGAVDDFIHVFTTTPNWDDLYGQFDVHPGYCGYDPSRKKYIASISIISCLIHSYYNFSEPKQKLFSTAYLNFSSLEQEILDFKYF</sequence>
<name>A0A1Y1WS32_9FUNG</name>